<evidence type="ECO:0000313" key="4">
    <source>
        <dbReference type="Proteomes" id="UP000284842"/>
    </source>
</evidence>
<feature type="compositionally biased region" description="Polar residues" evidence="1">
    <location>
        <begin position="704"/>
        <end position="720"/>
    </location>
</feature>
<feature type="compositionally biased region" description="Low complexity" evidence="1">
    <location>
        <begin position="727"/>
        <end position="738"/>
    </location>
</feature>
<keyword evidence="2" id="KW-0812">Transmembrane</keyword>
<name>A0A409W1J4_9AGAR</name>
<feature type="region of interest" description="Disordered" evidence="1">
    <location>
        <begin position="384"/>
        <end position="454"/>
    </location>
</feature>
<evidence type="ECO:0000256" key="2">
    <source>
        <dbReference type="SAM" id="Phobius"/>
    </source>
</evidence>
<feature type="compositionally biased region" description="Low complexity" evidence="1">
    <location>
        <begin position="515"/>
        <end position="527"/>
    </location>
</feature>
<comment type="caution">
    <text evidence="3">The sequence shown here is derived from an EMBL/GenBank/DDBJ whole genome shotgun (WGS) entry which is preliminary data.</text>
</comment>
<dbReference type="OrthoDB" id="10542116at2759"/>
<organism evidence="3 4">
    <name type="scientific">Panaeolus cyanescens</name>
    <dbReference type="NCBI Taxonomy" id="181874"/>
    <lineage>
        <taxon>Eukaryota</taxon>
        <taxon>Fungi</taxon>
        <taxon>Dikarya</taxon>
        <taxon>Basidiomycota</taxon>
        <taxon>Agaricomycotina</taxon>
        <taxon>Agaricomycetes</taxon>
        <taxon>Agaricomycetidae</taxon>
        <taxon>Agaricales</taxon>
        <taxon>Agaricineae</taxon>
        <taxon>Galeropsidaceae</taxon>
        <taxon>Panaeolus</taxon>
    </lineage>
</organism>
<gene>
    <name evidence="3" type="ORF">CVT24_002077</name>
</gene>
<protein>
    <submittedName>
        <fullName evidence="3">Uncharacterized protein</fullName>
    </submittedName>
</protein>
<keyword evidence="2" id="KW-0472">Membrane</keyword>
<dbReference type="EMBL" id="NHTK01005873">
    <property type="protein sequence ID" value="PPQ72377.1"/>
    <property type="molecule type" value="Genomic_DNA"/>
</dbReference>
<evidence type="ECO:0000256" key="1">
    <source>
        <dbReference type="SAM" id="MobiDB-lite"/>
    </source>
</evidence>
<feature type="region of interest" description="Disordered" evidence="1">
    <location>
        <begin position="475"/>
        <end position="619"/>
    </location>
</feature>
<feature type="compositionally biased region" description="Pro residues" evidence="1">
    <location>
        <begin position="803"/>
        <end position="814"/>
    </location>
</feature>
<keyword evidence="2" id="KW-1133">Transmembrane helix</keyword>
<dbReference type="Proteomes" id="UP000284842">
    <property type="component" value="Unassembled WGS sequence"/>
</dbReference>
<evidence type="ECO:0000313" key="3">
    <source>
        <dbReference type="EMBL" id="PPQ72377.1"/>
    </source>
</evidence>
<proteinExistence type="predicted"/>
<feature type="transmembrane region" description="Helical" evidence="2">
    <location>
        <begin position="343"/>
        <end position="367"/>
    </location>
</feature>
<feature type="compositionally biased region" description="Low complexity" evidence="1">
    <location>
        <begin position="534"/>
        <end position="552"/>
    </location>
</feature>
<keyword evidence="4" id="KW-1185">Reference proteome</keyword>
<feature type="region of interest" description="Disordered" evidence="1">
    <location>
        <begin position="631"/>
        <end position="814"/>
    </location>
</feature>
<sequence length="814" mass="86576">MTTANTSPRYIIVDQTSELIDYSSGWTPITGDVWDNAGNHGRMFGGSMMQGSGVTDFSVMFEGSAGRVTGYIDLRTQTPRWTCTVDGQTIPPQNPADFSSTSPMNNFDLCAWGPGGELTTPNSRSTGNEVNITEGLHTLTVSFRSGFSSLAFDRFMFVPASTSTFRVDTDDVDLELGIRDSAVEYSTGWQDLAGIGRMTADKAAVRIRFYGSGITWIGSTPSGQPRTAGTAQWQMDGGAQNNFTVPALSGGTTNRNVVLFSTTVERGHHTLIVTNLGLPSTMPLVLTRLWVHGAAFPEPARPTGDVDGTFTPSTIAQSTPPPTLTGGSNVNIVSTPADDEVPIGAIVGGVLGGLALIAVVVVALIWIRRKTRIVKPNHVESQQIVPYDGRPSAQSRPSEMRSVTSDDDDTTTQHTVVGSTRSHRRKPKGAPLSEKQRLKLRNQPDARSISTTVEATSIKEKESIVTTTTESVPVPLVPNRLAPNRRLPEPPAPSPTATMPSIPEQSAYAHIGRKTPPVTTTTDGPTDLRPSNPPTTIGGTSTSGSISTTTPILRPNRRPVITLPEPPAPEPLRPSHSDERPAVAASKPRALPPNPPPAVERHASVSTYSRPPSSISPFTTVRNFWRSNRRTMNSDATNGDDDQKHVSVSTYAHPPSDVGGPSSYGGVRASGSGSGEYKPMRRDTVHTARTVFSGSHTLVEESIPESSTNVATGSSMTLGSLQPMRRSPVPVTSPTSPTGLSKQEEVAREAAAVANFTSRFRSRARGGNSGDRESKAKRKKHKDAGVVLVPPVFNASPSTPGAPESPPGYSPPPA</sequence>
<dbReference type="AlphaFoldDB" id="A0A409W1J4"/>
<dbReference type="Gene3D" id="2.60.120.260">
    <property type="entry name" value="Galactose-binding domain-like"/>
    <property type="match status" value="1"/>
</dbReference>
<reference evidence="3 4" key="1">
    <citation type="journal article" date="2018" name="Evol. Lett.">
        <title>Horizontal gene cluster transfer increased hallucinogenic mushroom diversity.</title>
        <authorList>
            <person name="Reynolds H.T."/>
            <person name="Vijayakumar V."/>
            <person name="Gluck-Thaler E."/>
            <person name="Korotkin H.B."/>
            <person name="Matheny P.B."/>
            <person name="Slot J.C."/>
        </authorList>
    </citation>
    <scope>NUCLEOTIDE SEQUENCE [LARGE SCALE GENOMIC DNA]</scope>
    <source>
        <strain evidence="3 4">2629</strain>
    </source>
</reference>
<dbReference type="CDD" id="cd12087">
    <property type="entry name" value="TM_EGFR-like"/>
    <property type="match status" value="1"/>
</dbReference>
<accession>A0A409W1J4</accession>
<feature type="compositionally biased region" description="Polar residues" evidence="1">
    <location>
        <begin position="392"/>
        <end position="403"/>
    </location>
</feature>
<feature type="compositionally biased region" description="Polar residues" evidence="1">
    <location>
        <begin position="604"/>
        <end position="619"/>
    </location>
</feature>
<dbReference type="InParanoid" id="A0A409W1J4"/>